<dbReference type="AlphaFoldDB" id="A0A9P6AC46"/>
<gene>
    <name evidence="2" type="ORF">BS47DRAFT_1369837</name>
</gene>
<dbReference type="Proteomes" id="UP000886523">
    <property type="component" value="Unassembled WGS sequence"/>
</dbReference>
<feature type="compositionally biased region" description="Polar residues" evidence="1">
    <location>
        <begin position="27"/>
        <end position="41"/>
    </location>
</feature>
<dbReference type="EMBL" id="MU129471">
    <property type="protein sequence ID" value="KAF9503036.1"/>
    <property type="molecule type" value="Genomic_DNA"/>
</dbReference>
<organism evidence="2 3">
    <name type="scientific">Hydnum rufescens UP504</name>
    <dbReference type="NCBI Taxonomy" id="1448309"/>
    <lineage>
        <taxon>Eukaryota</taxon>
        <taxon>Fungi</taxon>
        <taxon>Dikarya</taxon>
        <taxon>Basidiomycota</taxon>
        <taxon>Agaricomycotina</taxon>
        <taxon>Agaricomycetes</taxon>
        <taxon>Cantharellales</taxon>
        <taxon>Hydnaceae</taxon>
        <taxon>Hydnum</taxon>
    </lineage>
</organism>
<sequence>MSPNPPPPRIPMKPHVLRCPPKPTKPCSHNETTQPQQNHGTTPKPGSHEHKPAATNATCKPQMTPCNHGTNGTRTKGQPKVPAYPLRMCGPANDHMPAAILLPQIHMSDPQLV</sequence>
<accession>A0A9P6AC46</accession>
<protein>
    <submittedName>
        <fullName evidence="2">Uncharacterized protein</fullName>
    </submittedName>
</protein>
<comment type="caution">
    <text evidence="2">The sequence shown here is derived from an EMBL/GenBank/DDBJ whole genome shotgun (WGS) entry which is preliminary data.</text>
</comment>
<evidence type="ECO:0000313" key="3">
    <source>
        <dbReference type="Proteomes" id="UP000886523"/>
    </source>
</evidence>
<proteinExistence type="predicted"/>
<feature type="compositionally biased region" description="Pro residues" evidence="1">
    <location>
        <begin position="1"/>
        <end position="11"/>
    </location>
</feature>
<evidence type="ECO:0000256" key="1">
    <source>
        <dbReference type="SAM" id="MobiDB-lite"/>
    </source>
</evidence>
<evidence type="ECO:0000313" key="2">
    <source>
        <dbReference type="EMBL" id="KAF9503036.1"/>
    </source>
</evidence>
<feature type="compositionally biased region" description="Polar residues" evidence="1">
    <location>
        <begin position="55"/>
        <end position="76"/>
    </location>
</feature>
<keyword evidence="3" id="KW-1185">Reference proteome</keyword>
<name>A0A9P6AC46_9AGAM</name>
<reference evidence="2" key="1">
    <citation type="journal article" date="2020" name="Nat. Commun.">
        <title>Large-scale genome sequencing of mycorrhizal fungi provides insights into the early evolution of symbiotic traits.</title>
        <authorList>
            <person name="Miyauchi S."/>
            <person name="Kiss E."/>
            <person name="Kuo A."/>
            <person name="Drula E."/>
            <person name="Kohler A."/>
            <person name="Sanchez-Garcia M."/>
            <person name="Morin E."/>
            <person name="Andreopoulos B."/>
            <person name="Barry K.W."/>
            <person name="Bonito G."/>
            <person name="Buee M."/>
            <person name="Carver A."/>
            <person name="Chen C."/>
            <person name="Cichocki N."/>
            <person name="Clum A."/>
            <person name="Culley D."/>
            <person name="Crous P.W."/>
            <person name="Fauchery L."/>
            <person name="Girlanda M."/>
            <person name="Hayes R.D."/>
            <person name="Keri Z."/>
            <person name="LaButti K."/>
            <person name="Lipzen A."/>
            <person name="Lombard V."/>
            <person name="Magnuson J."/>
            <person name="Maillard F."/>
            <person name="Murat C."/>
            <person name="Nolan M."/>
            <person name="Ohm R.A."/>
            <person name="Pangilinan J."/>
            <person name="Pereira M.F."/>
            <person name="Perotto S."/>
            <person name="Peter M."/>
            <person name="Pfister S."/>
            <person name="Riley R."/>
            <person name="Sitrit Y."/>
            <person name="Stielow J.B."/>
            <person name="Szollosi G."/>
            <person name="Zifcakova L."/>
            <person name="Stursova M."/>
            <person name="Spatafora J.W."/>
            <person name="Tedersoo L."/>
            <person name="Vaario L.M."/>
            <person name="Yamada A."/>
            <person name="Yan M."/>
            <person name="Wang P."/>
            <person name="Xu J."/>
            <person name="Bruns T."/>
            <person name="Baldrian P."/>
            <person name="Vilgalys R."/>
            <person name="Dunand C."/>
            <person name="Henrissat B."/>
            <person name="Grigoriev I.V."/>
            <person name="Hibbett D."/>
            <person name="Nagy L.G."/>
            <person name="Martin F.M."/>
        </authorList>
    </citation>
    <scope>NUCLEOTIDE SEQUENCE</scope>
    <source>
        <strain evidence="2">UP504</strain>
    </source>
</reference>
<feature type="region of interest" description="Disordered" evidence="1">
    <location>
        <begin position="1"/>
        <end position="86"/>
    </location>
</feature>